<dbReference type="Pfam" id="PF07883">
    <property type="entry name" value="Cupin_2"/>
    <property type="match status" value="1"/>
</dbReference>
<comment type="caution">
    <text evidence="3">The sequence shown here is derived from an EMBL/GenBank/DDBJ whole genome shotgun (WGS) entry which is preliminary data.</text>
</comment>
<sequence length="138" mass="15255">MSQTHIFPLASIKRIPRGSGIETTPLVTHFTAPDAKFTTGMSVYPKGLGAPLHKHNCDEQVTLLEGRGEVEVDGEITPLVQYDTTYIPAGKVHAFRNTGEEPMRILWIYSSMKVTRTFEGSDEEVEHLSAKDLMGAKP</sequence>
<keyword evidence="1" id="KW-0479">Metal-binding</keyword>
<dbReference type="GO" id="GO:0046872">
    <property type="term" value="F:metal ion binding"/>
    <property type="evidence" value="ECO:0007669"/>
    <property type="project" value="UniProtKB-KW"/>
</dbReference>
<dbReference type="Gene3D" id="2.60.120.10">
    <property type="entry name" value="Jelly Rolls"/>
    <property type="match status" value="1"/>
</dbReference>
<feature type="domain" description="Cupin type-2" evidence="2">
    <location>
        <begin position="43"/>
        <end position="109"/>
    </location>
</feature>
<accession>A0A1C1YY21</accession>
<dbReference type="PANTHER" id="PTHR35848">
    <property type="entry name" value="OXALATE-BINDING PROTEIN"/>
    <property type="match status" value="1"/>
</dbReference>
<gene>
    <name evidence="3" type="ORF">AWJ14_13685</name>
</gene>
<evidence type="ECO:0000313" key="4">
    <source>
        <dbReference type="Proteomes" id="UP000094795"/>
    </source>
</evidence>
<evidence type="ECO:0000259" key="2">
    <source>
        <dbReference type="Pfam" id="PF07883"/>
    </source>
</evidence>
<proteinExistence type="predicted"/>
<dbReference type="PANTHER" id="PTHR35848:SF6">
    <property type="entry name" value="CUPIN TYPE-2 DOMAIN-CONTAINING PROTEIN"/>
    <property type="match status" value="1"/>
</dbReference>
<reference evidence="3 4" key="1">
    <citation type="submission" date="2015-12" db="EMBL/GenBank/DDBJ databases">
        <authorList>
            <person name="Shamseldin A."/>
            <person name="Moawad H."/>
            <person name="Abd El-Rahim W.M."/>
            <person name="Sadowsky M.J."/>
        </authorList>
    </citation>
    <scope>NUCLEOTIDE SEQUENCE [LARGE SCALE GENOMIC DNA]</scope>
    <source>
        <strain evidence="3 4">JC234</strain>
    </source>
</reference>
<dbReference type="InterPro" id="IPR013096">
    <property type="entry name" value="Cupin_2"/>
</dbReference>
<dbReference type="SUPFAM" id="SSF51182">
    <property type="entry name" value="RmlC-like cupins"/>
    <property type="match status" value="1"/>
</dbReference>
<dbReference type="RefSeq" id="WP_066176674.1">
    <property type="nucleotide sequence ID" value="NZ_LQZT01000007.1"/>
</dbReference>
<protein>
    <submittedName>
        <fullName evidence="3">Cupin</fullName>
    </submittedName>
</protein>
<evidence type="ECO:0000256" key="1">
    <source>
        <dbReference type="ARBA" id="ARBA00022723"/>
    </source>
</evidence>
<dbReference type="InterPro" id="IPR011051">
    <property type="entry name" value="RmlC_Cupin_sf"/>
</dbReference>
<dbReference type="OrthoDB" id="6058at2"/>
<dbReference type="STRING" id="1480615.AWJ14_13685"/>
<keyword evidence="4" id="KW-1185">Reference proteome</keyword>
<organism evidence="3 4">
    <name type="scientific">Hoeflea olei</name>
    <dbReference type="NCBI Taxonomy" id="1480615"/>
    <lineage>
        <taxon>Bacteria</taxon>
        <taxon>Pseudomonadati</taxon>
        <taxon>Pseudomonadota</taxon>
        <taxon>Alphaproteobacteria</taxon>
        <taxon>Hyphomicrobiales</taxon>
        <taxon>Rhizobiaceae</taxon>
        <taxon>Hoeflea</taxon>
    </lineage>
</organism>
<dbReference type="InterPro" id="IPR014710">
    <property type="entry name" value="RmlC-like_jellyroll"/>
</dbReference>
<dbReference type="AlphaFoldDB" id="A0A1C1YY21"/>
<dbReference type="EMBL" id="LQZT01000007">
    <property type="protein sequence ID" value="OCW58377.1"/>
    <property type="molecule type" value="Genomic_DNA"/>
</dbReference>
<evidence type="ECO:0000313" key="3">
    <source>
        <dbReference type="EMBL" id="OCW58377.1"/>
    </source>
</evidence>
<dbReference type="InterPro" id="IPR051610">
    <property type="entry name" value="GPI/OXD"/>
</dbReference>
<dbReference type="Proteomes" id="UP000094795">
    <property type="component" value="Unassembled WGS sequence"/>
</dbReference>
<name>A0A1C1YY21_9HYPH</name>